<evidence type="ECO:0000256" key="5">
    <source>
        <dbReference type="PIRNR" id="PIRNR019574"/>
    </source>
</evidence>
<dbReference type="PROSITE" id="PS51318">
    <property type="entry name" value="TAT"/>
    <property type="match status" value="1"/>
</dbReference>
<dbReference type="AlphaFoldDB" id="A0A497XKZ6"/>
<dbReference type="SUPFAM" id="SSF53850">
    <property type="entry name" value="Periplasmic binding protein-like II"/>
    <property type="match status" value="1"/>
</dbReference>
<reference evidence="7 8" key="1">
    <citation type="submission" date="2018-10" db="EMBL/GenBank/DDBJ databases">
        <title>Genomic Encyclopedia of Type Strains, Phase IV (KMG-IV): sequencing the most valuable type-strain genomes for metagenomic binning, comparative biology and taxonomic classification.</title>
        <authorList>
            <person name="Goeker M."/>
        </authorList>
    </citation>
    <scope>NUCLEOTIDE SEQUENCE [LARGE SCALE GENOMIC DNA]</scope>
    <source>
        <strain evidence="7 8">DSM 26916</strain>
    </source>
</reference>
<comment type="similarity">
    <text evidence="5">Belongs to the bacterial solute-binding protein PotD/PotF family.</text>
</comment>
<feature type="signal peptide" evidence="6">
    <location>
        <begin position="1"/>
        <end position="40"/>
    </location>
</feature>
<evidence type="ECO:0000313" key="7">
    <source>
        <dbReference type="EMBL" id="RLJ68077.1"/>
    </source>
</evidence>
<evidence type="ECO:0000256" key="6">
    <source>
        <dbReference type="SAM" id="SignalP"/>
    </source>
</evidence>
<organism evidence="7 8">
    <name type="scientific">Sulfurisoma sediminicola</name>
    <dbReference type="NCBI Taxonomy" id="1381557"/>
    <lineage>
        <taxon>Bacteria</taxon>
        <taxon>Pseudomonadati</taxon>
        <taxon>Pseudomonadota</taxon>
        <taxon>Betaproteobacteria</taxon>
        <taxon>Nitrosomonadales</taxon>
        <taxon>Sterolibacteriaceae</taxon>
        <taxon>Sulfurisoma</taxon>
    </lineage>
</organism>
<keyword evidence="2 5" id="KW-0813">Transport</keyword>
<evidence type="ECO:0000256" key="2">
    <source>
        <dbReference type="ARBA" id="ARBA00022448"/>
    </source>
</evidence>
<keyword evidence="3 6" id="KW-0732">Signal</keyword>
<keyword evidence="8" id="KW-1185">Reference proteome</keyword>
<dbReference type="GO" id="GO:0019808">
    <property type="term" value="F:polyamine binding"/>
    <property type="evidence" value="ECO:0007669"/>
    <property type="project" value="InterPro"/>
</dbReference>
<evidence type="ECO:0000256" key="4">
    <source>
        <dbReference type="ARBA" id="ARBA00022764"/>
    </source>
</evidence>
<dbReference type="PRINTS" id="PR00909">
    <property type="entry name" value="SPERMDNBNDNG"/>
</dbReference>
<dbReference type="InterPro" id="IPR001188">
    <property type="entry name" value="Sperm_putr-bd"/>
</dbReference>
<proteinExistence type="inferred from homology"/>
<dbReference type="CDD" id="cd13590">
    <property type="entry name" value="PBP2_PotD_PotF_like"/>
    <property type="match status" value="1"/>
</dbReference>
<dbReference type="PANTHER" id="PTHR30222:SF17">
    <property type="entry name" value="SPERMIDINE_PUTRESCINE-BINDING PERIPLASMIC PROTEIN"/>
    <property type="match status" value="1"/>
</dbReference>
<dbReference type="Proteomes" id="UP000268908">
    <property type="component" value="Unassembled WGS sequence"/>
</dbReference>
<evidence type="ECO:0000256" key="1">
    <source>
        <dbReference type="ARBA" id="ARBA00004418"/>
    </source>
</evidence>
<comment type="function">
    <text evidence="5">Required for the activity of the bacterial periplasmic transport system of putrescine.</text>
</comment>
<keyword evidence="4 5" id="KW-0574">Periplasm</keyword>
<sequence length="374" mass="41998">MTGRRRPFSGAAMMPSCGRRLLLAAALAVAAGMLAPFARAEDVLHLYNWNNYISDDTLRRFEQRCGCRVRQDYYSDNEEMLAKLEAGAVGYDLLVPTGNAVESLIRRRALRPLDKARLPHLGNVKPEFANPWFDPGNRYSVPYASTVTLIGYNVEKLRSLGLPTDSWALIFEPRHLEKIRGKVTVLNSQRELMAAAMRYLGHSVQERDPTKWEEAERLILRAKPYWATFSNSTYIKDLAIGNIWVAHGYSNDMFRAREDAKAAGRPFGIGFTTPKEGAVLAVDSFVLHKSGGRPDLAHKFIDFMLEGENAADVSNLIGAGNTNAAAMPHIRPEIAAEPAIFPPPATLRQLEMLRDFDPKLRRTLSRMWTEIKVR</sequence>
<dbReference type="EMBL" id="RCCI01000004">
    <property type="protein sequence ID" value="RLJ68077.1"/>
    <property type="molecule type" value="Genomic_DNA"/>
</dbReference>
<name>A0A497XKZ6_9PROT</name>
<comment type="caution">
    <text evidence="7">The sequence shown here is derived from an EMBL/GenBank/DDBJ whole genome shotgun (WGS) entry which is preliminary data.</text>
</comment>
<dbReference type="PANTHER" id="PTHR30222">
    <property type="entry name" value="SPERMIDINE/PUTRESCINE-BINDING PERIPLASMIC PROTEIN"/>
    <property type="match status" value="1"/>
</dbReference>
<dbReference type="Gene3D" id="3.40.190.10">
    <property type="entry name" value="Periplasmic binding protein-like II"/>
    <property type="match status" value="2"/>
</dbReference>
<gene>
    <name evidence="7" type="ORF">DFR35_0631</name>
</gene>
<dbReference type="Pfam" id="PF13416">
    <property type="entry name" value="SBP_bac_8"/>
    <property type="match status" value="1"/>
</dbReference>
<dbReference type="InterPro" id="IPR006311">
    <property type="entry name" value="TAT_signal"/>
</dbReference>
<dbReference type="GO" id="GO:0015846">
    <property type="term" value="P:polyamine transport"/>
    <property type="evidence" value="ECO:0007669"/>
    <property type="project" value="InterPro"/>
</dbReference>
<accession>A0A497XKZ6</accession>
<protein>
    <recommendedName>
        <fullName evidence="5">Putrescine-binding periplasmic protein</fullName>
    </recommendedName>
</protein>
<evidence type="ECO:0000313" key="8">
    <source>
        <dbReference type="Proteomes" id="UP000268908"/>
    </source>
</evidence>
<comment type="subcellular location">
    <subcellularLocation>
        <location evidence="1 5">Periplasm</location>
    </subcellularLocation>
</comment>
<dbReference type="PIRSF" id="PIRSF019574">
    <property type="entry name" value="Periplasmic_polyamine_BP"/>
    <property type="match status" value="1"/>
</dbReference>
<feature type="chain" id="PRO_5019797439" description="Putrescine-binding periplasmic protein" evidence="6">
    <location>
        <begin position="41"/>
        <end position="374"/>
    </location>
</feature>
<dbReference type="GO" id="GO:0042597">
    <property type="term" value="C:periplasmic space"/>
    <property type="evidence" value="ECO:0007669"/>
    <property type="project" value="UniProtKB-SubCell"/>
</dbReference>
<dbReference type="InterPro" id="IPR006059">
    <property type="entry name" value="SBP"/>
</dbReference>
<evidence type="ECO:0000256" key="3">
    <source>
        <dbReference type="ARBA" id="ARBA00022729"/>
    </source>
</evidence>